<name>A0A941D2U5_9CAUL</name>
<feature type="transmembrane region" description="Helical" evidence="1">
    <location>
        <begin position="196"/>
        <end position="216"/>
    </location>
</feature>
<dbReference type="EMBL" id="JAGSGD010000001">
    <property type="protein sequence ID" value="MBR7621265.1"/>
    <property type="molecule type" value="Genomic_DNA"/>
</dbReference>
<keyword evidence="3" id="KW-1185">Reference proteome</keyword>
<dbReference type="RefSeq" id="WP_215342300.1">
    <property type="nucleotide sequence ID" value="NZ_JAGSGD010000001.1"/>
</dbReference>
<evidence type="ECO:0000313" key="2">
    <source>
        <dbReference type="EMBL" id="MBR7621265.1"/>
    </source>
</evidence>
<keyword evidence="1" id="KW-1133">Transmembrane helix</keyword>
<feature type="transmembrane region" description="Helical" evidence="1">
    <location>
        <begin position="12"/>
        <end position="30"/>
    </location>
</feature>
<evidence type="ECO:0000313" key="3">
    <source>
        <dbReference type="Proteomes" id="UP000622580"/>
    </source>
</evidence>
<feature type="transmembrane region" description="Helical" evidence="1">
    <location>
        <begin position="126"/>
        <end position="143"/>
    </location>
</feature>
<feature type="transmembrane region" description="Helical" evidence="1">
    <location>
        <begin position="97"/>
        <end position="120"/>
    </location>
</feature>
<protein>
    <submittedName>
        <fullName evidence="2">Uncharacterized protein</fullName>
    </submittedName>
</protein>
<gene>
    <name evidence="2" type="ORF">JKL49_17860</name>
</gene>
<proteinExistence type="predicted"/>
<organism evidence="2 3">
    <name type="scientific">Phenylobacterium glaciei</name>
    <dbReference type="NCBI Taxonomy" id="2803784"/>
    <lineage>
        <taxon>Bacteria</taxon>
        <taxon>Pseudomonadati</taxon>
        <taxon>Pseudomonadota</taxon>
        <taxon>Alphaproteobacteria</taxon>
        <taxon>Caulobacterales</taxon>
        <taxon>Caulobacteraceae</taxon>
        <taxon>Phenylobacterium</taxon>
    </lineage>
</organism>
<reference evidence="2" key="1">
    <citation type="submission" date="2021-04" db="EMBL/GenBank/DDBJ databases">
        <title>Draft genome assembly of strain Phenylobacterium sp. 20VBR1 using MiniION and Illumina platforms.</title>
        <authorList>
            <person name="Thomas F.A."/>
            <person name="Krishnan K.P."/>
            <person name="Sinha R.K."/>
        </authorList>
    </citation>
    <scope>NUCLEOTIDE SEQUENCE</scope>
    <source>
        <strain evidence="2">20VBR1</strain>
    </source>
</reference>
<dbReference type="AlphaFoldDB" id="A0A941D2U5"/>
<evidence type="ECO:0000256" key="1">
    <source>
        <dbReference type="SAM" id="Phobius"/>
    </source>
</evidence>
<sequence length="460" mass="49459">MARRGLDLTADDVVRGLLIVAFLVMLAGAMPGHLSPDSISQLYEGRTGTRETWGPAAYASVLAVFDSVVPGTALYLIGSGFVLFASLLGLRGLRPKASWAAAPVALLFLVSPIILIFQGIVWKDILFANLAVAGFFLLARASVSWPARRPPWIVLAGALLALALAAQVRQNGLIVAPFAGLALAWTVRGEGWRRSLIWGLGSFAAIVVASHLIGVASQPAKAGPDTAGGVGIRILEQYDIIGAVAHDPTLKLTVFNAADPEAQGVIRTRGAPLYTPVRIDYLDADPAVGAVLWRQSDEVVRAQWLDIVLHHPGAYLAHRFDVFRWVFLTPKIDSCLPLFVGVDGPADTLTKLQIAPGKDASDRALYNYGTWFLDGPLFSHLSYAVTAVLVAGALLLRRDRADIAIIALMVAALAFTASFFAISIACDYRYLYFLDLAAMTGLLYLALDPPIAQVRRLLRR</sequence>
<feature type="transmembrane region" description="Helical" evidence="1">
    <location>
        <begin position="150"/>
        <end position="166"/>
    </location>
</feature>
<feature type="transmembrane region" description="Helical" evidence="1">
    <location>
        <begin position="430"/>
        <end position="447"/>
    </location>
</feature>
<keyword evidence="1" id="KW-0812">Transmembrane</keyword>
<comment type="caution">
    <text evidence="2">The sequence shown here is derived from an EMBL/GenBank/DDBJ whole genome shotgun (WGS) entry which is preliminary data.</text>
</comment>
<dbReference type="Proteomes" id="UP000622580">
    <property type="component" value="Unassembled WGS sequence"/>
</dbReference>
<accession>A0A941D2U5</accession>
<feature type="transmembrane region" description="Helical" evidence="1">
    <location>
        <begin position="403"/>
        <end position="424"/>
    </location>
</feature>
<feature type="transmembrane region" description="Helical" evidence="1">
    <location>
        <begin position="377"/>
        <end position="396"/>
    </location>
</feature>
<feature type="transmembrane region" description="Helical" evidence="1">
    <location>
        <begin position="172"/>
        <end position="189"/>
    </location>
</feature>
<feature type="transmembrane region" description="Helical" evidence="1">
    <location>
        <begin position="72"/>
        <end position="90"/>
    </location>
</feature>
<keyword evidence="1" id="KW-0472">Membrane</keyword>